<gene>
    <name evidence="2" type="ORF">CYMTET_48459</name>
</gene>
<feature type="region of interest" description="Disordered" evidence="1">
    <location>
        <begin position="136"/>
        <end position="156"/>
    </location>
</feature>
<accession>A0AAE0EV50</accession>
<keyword evidence="3" id="KW-1185">Reference proteome</keyword>
<sequence>MNWPGAASFLKKTQRRFRERRYVGENVGENVGEEEEVDADGGEGEDEEAALGSCMGWKGKWTLENIRGSEPIGNRRRRTIPSIRSGPSPGTLCSPTASGGVGLDPALPVGGRGLSEPRWSGWPWWIGLGETMSRSRCRPSRADSLTGDKESRGVDGTLMETDKPLLSSSERKLAAGHWGEGARGAAGGLGRCGSSWADSWRRVNGEMRELVGRQLAAANGEMRELVGTQLAAGHWGDAGSSWADSWRRANGEMRELLGRQLAAGHWGDAELRAASLSTH</sequence>
<dbReference type="Proteomes" id="UP001190700">
    <property type="component" value="Unassembled WGS sequence"/>
</dbReference>
<name>A0AAE0EV50_9CHLO</name>
<evidence type="ECO:0000313" key="3">
    <source>
        <dbReference type="Proteomes" id="UP001190700"/>
    </source>
</evidence>
<protein>
    <submittedName>
        <fullName evidence="2">Uncharacterized protein</fullName>
    </submittedName>
</protein>
<dbReference type="EMBL" id="LGRX02033308">
    <property type="protein sequence ID" value="KAK3241806.1"/>
    <property type="molecule type" value="Genomic_DNA"/>
</dbReference>
<evidence type="ECO:0000313" key="2">
    <source>
        <dbReference type="EMBL" id="KAK3241806.1"/>
    </source>
</evidence>
<proteinExistence type="predicted"/>
<dbReference type="AlphaFoldDB" id="A0AAE0EV50"/>
<feature type="region of interest" description="Disordered" evidence="1">
    <location>
        <begin position="72"/>
        <end position="93"/>
    </location>
</feature>
<reference evidence="2 3" key="1">
    <citation type="journal article" date="2015" name="Genome Biol. Evol.">
        <title>Comparative Genomics of a Bacterivorous Green Alga Reveals Evolutionary Causalities and Consequences of Phago-Mixotrophic Mode of Nutrition.</title>
        <authorList>
            <person name="Burns J.A."/>
            <person name="Paasch A."/>
            <person name="Narechania A."/>
            <person name="Kim E."/>
        </authorList>
    </citation>
    <scope>NUCLEOTIDE SEQUENCE [LARGE SCALE GENOMIC DNA]</scope>
    <source>
        <strain evidence="2 3">PLY_AMNH</strain>
    </source>
</reference>
<organism evidence="2 3">
    <name type="scientific">Cymbomonas tetramitiformis</name>
    <dbReference type="NCBI Taxonomy" id="36881"/>
    <lineage>
        <taxon>Eukaryota</taxon>
        <taxon>Viridiplantae</taxon>
        <taxon>Chlorophyta</taxon>
        <taxon>Pyramimonadophyceae</taxon>
        <taxon>Pyramimonadales</taxon>
        <taxon>Pyramimonadaceae</taxon>
        <taxon>Cymbomonas</taxon>
    </lineage>
</organism>
<evidence type="ECO:0000256" key="1">
    <source>
        <dbReference type="SAM" id="MobiDB-lite"/>
    </source>
</evidence>
<comment type="caution">
    <text evidence="2">The sequence shown here is derived from an EMBL/GenBank/DDBJ whole genome shotgun (WGS) entry which is preliminary data.</text>
</comment>